<feature type="compositionally biased region" description="Basic and acidic residues" evidence="1">
    <location>
        <begin position="435"/>
        <end position="741"/>
    </location>
</feature>
<organism evidence="2 3">
    <name type="scientific">Dissostichus mawsoni</name>
    <name type="common">Antarctic cod</name>
    <dbReference type="NCBI Taxonomy" id="36200"/>
    <lineage>
        <taxon>Eukaryota</taxon>
        <taxon>Metazoa</taxon>
        <taxon>Chordata</taxon>
        <taxon>Craniata</taxon>
        <taxon>Vertebrata</taxon>
        <taxon>Euteleostomi</taxon>
        <taxon>Actinopterygii</taxon>
        <taxon>Neopterygii</taxon>
        <taxon>Teleostei</taxon>
        <taxon>Neoteleostei</taxon>
        <taxon>Acanthomorphata</taxon>
        <taxon>Eupercaria</taxon>
        <taxon>Perciformes</taxon>
        <taxon>Notothenioidei</taxon>
        <taxon>Nototheniidae</taxon>
        <taxon>Dissostichus</taxon>
    </lineage>
</organism>
<feature type="compositionally biased region" description="Low complexity" evidence="1">
    <location>
        <begin position="121"/>
        <end position="131"/>
    </location>
</feature>
<dbReference type="Proteomes" id="UP000518266">
    <property type="component" value="Unassembled WGS sequence"/>
</dbReference>
<feature type="compositionally biased region" description="Basic residues" evidence="1">
    <location>
        <begin position="149"/>
        <end position="162"/>
    </location>
</feature>
<feature type="compositionally biased region" description="Polar residues" evidence="1">
    <location>
        <begin position="342"/>
        <end position="356"/>
    </location>
</feature>
<feature type="region of interest" description="Disordered" evidence="1">
    <location>
        <begin position="118"/>
        <end position="169"/>
    </location>
</feature>
<keyword evidence="3" id="KW-1185">Reference proteome</keyword>
<evidence type="ECO:0000313" key="3">
    <source>
        <dbReference type="Proteomes" id="UP000518266"/>
    </source>
</evidence>
<accession>A0A7J5ZCL0</accession>
<dbReference type="AlphaFoldDB" id="A0A7J5ZCL0"/>
<feature type="region of interest" description="Disordered" evidence="1">
    <location>
        <begin position="323"/>
        <end position="741"/>
    </location>
</feature>
<proteinExistence type="predicted"/>
<dbReference type="EMBL" id="JAAKFY010000003">
    <property type="protein sequence ID" value="KAF3859300.1"/>
    <property type="molecule type" value="Genomic_DNA"/>
</dbReference>
<comment type="caution">
    <text evidence="2">The sequence shown here is derived from an EMBL/GenBank/DDBJ whole genome shotgun (WGS) entry which is preliminary data.</text>
</comment>
<evidence type="ECO:0000256" key="1">
    <source>
        <dbReference type="SAM" id="MobiDB-lite"/>
    </source>
</evidence>
<gene>
    <name evidence="2" type="ORF">F7725_021699</name>
</gene>
<feature type="compositionally biased region" description="Pro residues" evidence="1">
    <location>
        <begin position="405"/>
        <end position="414"/>
    </location>
</feature>
<protein>
    <submittedName>
        <fullName evidence="2">Uncharacterized protein</fullName>
    </submittedName>
</protein>
<name>A0A7J5ZCL0_DISMA</name>
<evidence type="ECO:0000313" key="2">
    <source>
        <dbReference type="EMBL" id="KAF3859300.1"/>
    </source>
</evidence>
<sequence length="741" mass="83043">MTYLSYLTEQTEQSASHIGVCISVSWNTDEDVSGAGKELCDFRLMRLSIDPVRAGVCESVEEREGNTDNCGFSVNVEGLATFQRLKESVFNVFTEGPRGWNPKPHQVCIGCYRARRRQRRQQPSSDSQQAAMGSELVSQVSSVQAGARPGRRHGSHRRRRAPTSHGCVNRPAPIRLDHHIFSKGEWRRARLSDHPRALITISMDMPVGLRVGTSNRGSADGARISAVADTGAQSDLWSLEEFLACGFARDDLRPVSLSLSAANRSPIAIEGAFFARLSTTCSGGRVTSCRSMVYVSSSVRAMYLSYESLLNLSLLPVNFPSDDVAGGPKDRRSPDTADTPDQPLSVNATRSTNGGCTPQGIARRPADRPRDSAMGASPPAPADEASPDLTVPTGAFLGAPLTVPQSPPALPQPTRPGRVRRPPARYEPESGSWIRDLDRRRTRQEAGRKTQGEGPDKRQGGKHREKDQTRGREENTGRRTRQETGRKTQGEGPDKRQGGKHREKDQTRGREENTGRRTRQEAGRKTQGEGPDKRQGGKHREKDQTRGREENTGRRTRQETGRKTQGEGPDKRQGGKHREKDQTRGREENTGRRTRQETGRKTQGEGPDKKQGGKHREKDQTRDREENTGRRTRQEQGGKHREKDQTRGQGGKHREKDQTRDREENTGRRTRQETGRKTQEKDQTRGREENTGRRTRQETGRKTQGEGPDKRQGGKHREKDQTRDREENTGRRTRQETRRKT</sequence>
<reference evidence="2 3" key="1">
    <citation type="submission" date="2020-03" db="EMBL/GenBank/DDBJ databases">
        <title>Dissostichus mawsoni Genome sequencing and assembly.</title>
        <authorList>
            <person name="Park H."/>
        </authorList>
    </citation>
    <scope>NUCLEOTIDE SEQUENCE [LARGE SCALE GENOMIC DNA]</scope>
    <source>
        <strain evidence="2">DM0001</strain>
        <tissue evidence="2">Muscle</tissue>
    </source>
</reference>
<dbReference type="OrthoDB" id="6019352at2759"/>